<feature type="transmembrane region" description="Helical" evidence="7">
    <location>
        <begin position="118"/>
        <end position="139"/>
    </location>
</feature>
<dbReference type="EMBL" id="JBCGDC010000091">
    <property type="protein sequence ID" value="MFB6396430.1"/>
    <property type="molecule type" value="Genomic_DNA"/>
</dbReference>
<dbReference type="Proteomes" id="UP001582793">
    <property type="component" value="Unassembled WGS sequence"/>
</dbReference>
<evidence type="ECO:0000256" key="2">
    <source>
        <dbReference type="ARBA" id="ARBA00022692"/>
    </source>
</evidence>
<keyword evidence="3 7" id="KW-1133">Transmembrane helix</keyword>
<evidence type="ECO:0000313" key="9">
    <source>
        <dbReference type="EMBL" id="MFB6396430.1"/>
    </source>
</evidence>
<sequence length="387" mass="40356">MAADRDSTESSPATGMAQRWRERRRRFDTTFRERTIKVRANAGLAIQAGVAGGLAWFVAAGIVGNPAPFFAPIAAVVTLASSVGQRLRRTIELIIGVALGIAVGDAIILVIGTGAWQIAVVVTLAIIASIYVGGGPSLFNQAAASAVLVATLSPPEGGIYFTRFSDALIGGVVALIVMTLLIPLNPLRVVDRAVDPALETMADALSDTGGALARRDAALADAALERLRKAEGEVRTLESAIEAGRETAALAPLRWHKRGVLTRYVDSSKYISRALRDSRALVRRAVTQIQDGEPVPPPLPDAVCDLGEAARLLYNELGAGVEPQEARDRALRAVSGAAGAYSAGVGLSGSTVVAQVRSIASDLIAATGVDMAEANRMVRRAVGHTTG</sequence>
<gene>
    <name evidence="9" type="ORF">AAFH96_25475</name>
</gene>
<feature type="domain" description="Integral membrane bound transporter" evidence="8">
    <location>
        <begin position="55"/>
        <end position="177"/>
    </location>
</feature>
<keyword evidence="4 7" id="KW-0472">Membrane</keyword>
<comment type="subcellular location">
    <subcellularLocation>
        <location evidence="1">Membrane</location>
        <topology evidence="1">Multi-pass membrane protein</topology>
    </subcellularLocation>
</comment>
<protein>
    <submittedName>
        <fullName evidence="9">FUSC family protein</fullName>
    </submittedName>
</protein>
<evidence type="ECO:0000259" key="8">
    <source>
        <dbReference type="Pfam" id="PF13515"/>
    </source>
</evidence>
<feature type="transmembrane region" description="Helical" evidence="7">
    <location>
        <begin position="160"/>
        <end position="182"/>
    </location>
</feature>
<evidence type="ECO:0000256" key="4">
    <source>
        <dbReference type="ARBA" id="ARBA00023136"/>
    </source>
</evidence>
<organism evidence="9 10">
    <name type="scientific">Polymorphospora lycopeni</name>
    <dbReference type="NCBI Taxonomy" id="3140240"/>
    <lineage>
        <taxon>Bacteria</taxon>
        <taxon>Bacillati</taxon>
        <taxon>Actinomycetota</taxon>
        <taxon>Actinomycetes</taxon>
        <taxon>Micromonosporales</taxon>
        <taxon>Micromonosporaceae</taxon>
        <taxon>Polymorphospora</taxon>
    </lineage>
</organism>
<feature type="coiled-coil region" evidence="5">
    <location>
        <begin position="220"/>
        <end position="247"/>
    </location>
</feature>
<evidence type="ECO:0000256" key="3">
    <source>
        <dbReference type="ARBA" id="ARBA00022989"/>
    </source>
</evidence>
<feature type="transmembrane region" description="Helical" evidence="7">
    <location>
        <begin position="94"/>
        <end position="112"/>
    </location>
</feature>
<evidence type="ECO:0000256" key="6">
    <source>
        <dbReference type="SAM" id="MobiDB-lite"/>
    </source>
</evidence>
<evidence type="ECO:0000256" key="1">
    <source>
        <dbReference type="ARBA" id="ARBA00004141"/>
    </source>
</evidence>
<dbReference type="RefSeq" id="WP_375735868.1">
    <property type="nucleotide sequence ID" value="NZ_JBCGDC010000091.1"/>
</dbReference>
<feature type="region of interest" description="Disordered" evidence="6">
    <location>
        <begin position="1"/>
        <end position="24"/>
    </location>
</feature>
<evidence type="ECO:0000256" key="5">
    <source>
        <dbReference type="SAM" id="Coils"/>
    </source>
</evidence>
<feature type="transmembrane region" description="Helical" evidence="7">
    <location>
        <begin position="42"/>
        <end position="63"/>
    </location>
</feature>
<dbReference type="InterPro" id="IPR049453">
    <property type="entry name" value="Memb_transporter_dom"/>
</dbReference>
<reference evidence="9 10" key="1">
    <citation type="submission" date="2024-04" db="EMBL/GenBank/DDBJ databases">
        <title>Polymorphospora sp. isolated from Baiyangdian Lake in Xiong'an New Area.</title>
        <authorList>
            <person name="Zhang X."/>
            <person name="Liu J."/>
        </authorList>
    </citation>
    <scope>NUCLEOTIDE SEQUENCE [LARGE SCALE GENOMIC DNA]</scope>
    <source>
        <strain evidence="9 10">2-325</strain>
    </source>
</reference>
<comment type="caution">
    <text evidence="9">The sequence shown here is derived from an EMBL/GenBank/DDBJ whole genome shotgun (WGS) entry which is preliminary data.</text>
</comment>
<dbReference type="Pfam" id="PF13515">
    <property type="entry name" value="FUSC_2"/>
    <property type="match status" value="1"/>
</dbReference>
<accession>A0ABV5CWP1</accession>
<proteinExistence type="predicted"/>
<keyword evidence="10" id="KW-1185">Reference proteome</keyword>
<evidence type="ECO:0000256" key="7">
    <source>
        <dbReference type="SAM" id="Phobius"/>
    </source>
</evidence>
<name>A0ABV5CWP1_9ACTN</name>
<evidence type="ECO:0000313" key="10">
    <source>
        <dbReference type="Proteomes" id="UP001582793"/>
    </source>
</evidence>
<keyword evidence="5" id="KW-0175">Coiled coil</keyword>
<feature type="transmembrane region" description="Helical" evidence="7">
    <location>
        <begin position="69"/>
        <end position="87"/>
    </location>
</feature>
<keyword evidence="2 7" id="KW-0812">Transmembrane</keyword>